<dbReference type="OrthoDB" id="9801766at2"/>
<name>Q9RS24_DEIRA</name>
<dbReference type="Gene3D" id="3.30.559.10">
    <property type="entry name" value="Chloramphenicol acetyltransferase-like domain"/>
    <property type="match status" value="1"/>
</dbReference>
<dbReference type="Pfam" id="PF00302">
    <property type="entry name" value="CAT"/>
    <property type="match status" value="1"/>
</dbReference>
<protein>
    <submittedName>
        <fullName evidence="2">Chloramphenicol acetyltransferase</fullName>
    </submittedName>
</protein>
<dbReference type="EMBL" id="AE000513">
    <property type="protein sequence ID" value="AAF11849.1"/>
    <property type="molecule type" value="Genomic_DNA"/>
</dbReference>
<dbReference type="PANTHER" id="PTHR38474">
    <property type="entry name" value="SLR0299 PROTEIN"/>
    <property type="match status" value="1"/>
</dbReference>
<sequence>MFFYHRPRGRIFYYPHHQKVNRYPQPMIFCPFPADWPRREAYAHYRRNPCSYSVTQRVDVTALRRSGRPFAPALIHAVCRTVNRLPALRMTEQGGVPGYWDEVCPAYTVFHPSTGTFSVLWTDYSPDFADFLTQYRADVERYGDDPAFFPKGPAPAHVVNLSIAPWLDFAAFNLDYGRDYLLPVFTAGRFSEEAGQVTLPLAVQANHAACDGWHVAEFFRVLGKELER</sequence>
<dbReference type="STRING" id="243230.DR_2303"/>
<accession>Q9RS24</accession>
<evidence type="ECO:0000256" key="1">
    <source>
        <dbReference type="PIRSR" id="PIRSR000440-1"/>
    </source>
</evidence>
<dbReference type="PIR" id="A75290">
    <property type="entry name" value="A75290"/>
</dbReference>
<dbReference type="PaxDb" id="243230-DR_2303"/>
<dbReference type="SUPFAM" id="SSF52777">
    <property type="entry name" value="CoA-dependent acyltransferases"/>
    <property type="match status" value="1"/>
</dbReference>
<keyword evidence="3" id="KW-1185">Reference proteome</keyword>
<dbReference type="EnsemblBacteria" id="AAF11849">
    <property type="protein sequence ID" value="AAF11849"/>
    <property type="gene ID" value="DR_2303"/>
</dbReference>
<evidence type="ECO:0000313" key="2">
    <source>
        <dbReference type="EMBL" id="AAF11849.1"/>
    </source>
</evidence>
<dbReference type="AlphaFoldDB" id="Q9RS24"/>
<dbReference type="GO" id="GO:0008811">
    <property type="term" value="F:chloramphenicol O-acetyltransferase activity"/>
    <property type="evidence" value="ECO:0007669"/>
    <property type="project" value="InterPro"/>
</dbReference>
<dbReference type="KEGG" id="dra:DR_2303"/>
<feature type="active site" description="Proton acceptor" evidence="1">
    <location>
        <position position="207"/>
    </location>
</feature>
<organism evidence="2 3">
    <name type="scientific">Deinococcus radiodurans (strain ATCC 13939 / DSM 20539 / JCM 16871 / CCUG 27074 / LMG 4051 / NBRC 15346 / NCIMB 9279 / VKM B-1422 / R1)</name>
    <dbReference type="NCBI Taxonomy" id="243230"/>
    <lineage>
        <taxon>Bacteria</taxon>
        <taxon>Thermotogati</taxon>
        <taxon>Deinococcota</taxon>
        <taxon>Deinococci</taxon>
        <taxon>Deinococcales</taxon>
        <taxon>Deinococcaceae</taxon>
        <taxon>Deinococcus</taxon>
    </lineage>
</organism>
<dbReference type="InParanoid" id="Q9RS24"/>
<dbReference type="SMART" id="SM01059">
    <property type="entry name" value="CAT"/>
    <property type="match status" value="1"/>
</dbReference>
<proteinExistence type="predicted"/>
<dbReference type="InterPro" id="IPR001707">
    <property type="entry name" value="Cmp_AcTrfase"/>
</dbReference>
<dbReference type="InterPro" id="IPR023213">
    <property type="entry name" value="CAT-like_dom_sf"/>
</dbReference>
<reference evidence="2 3" key="1">
    <citation type="journal article" date="1999" name="Science">
        <title>Genome sequence of the radioresistant bacterium Deinococcus radiodurans R1.</title>
        <authorList>
            <person name="White O."/>
            <person name="Eisen J.A."/>
            <person name="Heidelberg J.F."/>
            <person name="Hickey E.K."/>
            <person name="Peterson J.D."/>
            <person name="Dodson R.J."/>
            <person name="Haft D.H."/>
            <person name="Gwinn M.L."/>
            <person name="Nelson W.C."/>
            <person name="Richardson D.L."/>
            <person name="Moffat K.S."/>
            <person name="Qin H."/>
            <person name="Jiang L."/>
            <person name="Pamphile W."/>
            <person name="Crosby M."/>
            <person name="Shen M."/>
            <person name="Vamathevan J.J."/>
            <person name="Lam P."/>
            <person name="McDonald L."/>
            <person name="Utterback T."/>
            <person name="Zalewski C."/>
            <person name="Makarova K.S."/>
            <person name="Aravind L."/>
            <person name="Daly M.J."/>
            <person name="Minton K.W."/>
            <person name="Fleischmann R.D."/>
            <person name="Ketchum K.A."/>
            <person name="Nelson K.E."/>
            <person name="Salzberg S."/>
            <person name="Smith H.O."/>
            <person name="Venter J.C."/>
            <person name="Fraser C.M."/>
        </authorList>
    </citation>
    <scope>NUCLEOTIDE SEQUENCE [LARGE SCALE GENOMIC DNA]</scope>
    <source>
        <strain evidence="3">ATCC 13939 / DSM 20539 / JCM 16871 / LMG 4051 / NBRC 15346 / NCIMB 9279 / R1 / VKM B-1422</strain>
    </source>
</reference>
<dbReference type="Proteomes" id="UP000002524">
    <property type="component" value="Chromosome 1"/>
</dbReference>
<dbReference type="PATRIC" id="fig|243230.17.peg.2532"/>
<dbReference type="PANTHER" id="PTHR38474:SF2">
    <property type="entry name" value="CHLORAMPHENICOL ACETYLTRANSFERASE"/>
    <property type="match status" value="1"/>
</dbReference>
<dbReference type="PIRSF" id="PIRSF000440">
    <property type="entry name" value="CAT"/>
    <property type="match status" value="1"/>
</dbReference>
<dbReference type="HOGENOM" id="CLU_093121_0_0_0"/>
<dbReference type="eggNOG" id="COG4845">
    <property type="taxonomic scope" value="Bacteria"/>
</dbReference>
<evidence type="ECO:0000313" key="3">
    <source>
        <dbReference type="Proteomes" id="UP000002524"/>
    </source>
</evidence>
<gene>
    <name evidence="2" type="ordered locus">DR_2303</name>
</gene>